<feature type="transmembrane region" description="Helical" evidence="6">
    <location>
        <begin position="80"/>
        <end position="103"/>
    </location>
</feature>
<dbReference type="PANTHER" id="PTHR37422:SF17">
    <property type="entry name" value="O-ANTIGEN LIGASE"/>
    <property type="match status" value="1"/>
</dbReference>
<dbReference type="InterPro" id="IPR051533">
    <property type="entry name" value="WaaL-like"/>
</dbReference>
<dbReference type="GO" id="GO:0016874">
    <property type="term" value="F:ligase activity"/>
    <property type="evidence" value="ECO:0007669"/>
    <property type="project" value="UniProtKB-KW"/>
</dbReference>
<name>A0A951U6E6_9CYAN</name>
<feature type="region of interest" description="Disordered" evidence="5">
    <location>
        <begin position="1"/>
        <end position="21"/>
    </location>
</feature>
<dbReference type="PANTHER" id="PTHR37422">
    <property type="entry name" value="TEICHURONIC ACID BIOSYNTHESIS PROTEIN TUAE"/>
    <property type="match status" value="1"/>
</dbReference>
<gene>
    <name evidence="8" type="ORF">KME07_19230</name>
</gene>
<evidence type="ECO:0000256" key="4">
    <source>
        <dbReference type="ARBA" id="ARBA00023136"/>
    </source>
</evidence>
<feature type="transmembrane region" description="Helical" evidence="6">
    <location>
        <begin position="379"/>
        <end position="398"/>
    </location>
</feature>
<feature type="domain" description="O-antigen ligase-related" evidence="7">
    <location>
        <begin position="212"/>
        <end position="358"/>
    </location>
</feature>
<feature type="transmembrane region" description="Helical" evidence="6">
    <location>
        <begin position="205"/>
        <end position="221"/>
    </location>
</feature>
<evidence type="ECO:0000256" key="5">
    <source>
        <dbReference type="SAM" id="MobiDB-lite"/>
    </source>
</evidence>
<feature type="transmembrane region" description="Helical" evidence="6">
    <location>
        <begin position="347"/>
        <end position="367"/>
    </location>
</feature>
<accession>A0A951U6E6</accession>
<protein>
    <submittedName>
        <fullName evidence="8">O-antigen ligase family protein</fullName>
    </submittedName>
</protein>
<feature type="transmembrane region" description="Helical" evidence="6">
    <location>
        <begin position="53"/>
        <end position="73"/>
    </location>
</feature>
<feature type="transmembrane region" description="Helical" evidence="6">
    <location>
        <begin position="404"/>
        <end position="421"/>
    </location>
</feature>
<sequence>MNQTISVPAPQSNRAAPNSTHLTHSTHWTEKLELALLILTLLYFTELNIEPQLISLANVASYGVVGVLVCLNLKHWKRLLYVSICDLPLLLLLGVATLSVFWSSAPDFTSDETKALLRASALGFYMAFRYSPREQMRILVWTVGIAAVLSSFYAVTMPSYGTHIGGEHAGLWKGIYAHKQYLGRLMTVGLVPFVLCGFDSPRHRHLYFAGAGLVLMLILLSGSKTSLTLLILSLTLLPFYQMVRQSFKTRVVLLSLAVVVTGLAVILLVTNIETVIVNGLGKSLDLNSRGPVWAFAIEKGFQQPWLGYGYSGFWTSSEAQTIYNGTWAGAIARSGVRFHAHNGFIDTFLQVGLVGLGLCILMFLRSIRDAVTLMTSREYGVETFWMLQFLIITLLFNVTETRTFLASNTFWTITISIALMAKLQCRRRWRHPAQMIENPIP</sequence>
<feature type="transmembrane region" description="Helical" evidence="6">
    <location>
        <begin position="227"/>
        <end position="244"/>
    </location>
</feature>
<dbReference type="InterPro" id="IPR007016">
    <property type="entry name" value="O-antigen_ligase-rel_domated"/>
</dbReference>
<evidence type="ECO:0000256" key="1">
    <source>
        <dbReference type="ARBA" id="ARBA00004141"/>
    </source>
</evidence>
<reference evidence="8" key="1">
    <citation type="submission" date="2021-05" db="EMBL/GenBank/DDBJ databases">
        <authorList>
            <person name="Pietrasiak N."/>
            <person name="Ward R."/>
            <person name="Stajich J.E."/>
            <person name="Kurbessoian T."/>
        </authorList>
    </citation>
    <scope>NUCLEOTIDE SEQUENCE</scope>
    <source>
        <strain evidence="8">GSE-TBD4-15B</strain>
    </source>
</reference>
<dbReference type="AlphaFoldDB" id="A0A951U6E6"/>
<keyword evidence="2 6" id="KW-0812">Transmembrane</keyword>
<evidence type="ECO:0000313" key="9">
    <source>
        <dbReference type="Proteomes" id="UP000707356"/>
    </source>
</evidence>
<dbReference type="Proteomes" id="UP000707356">
    <property type="component" value="Unassembled WGS sequence"/>
</dbReference>
<keyword evidence="8" id="KW-0436">Ligase</keyword>
<comment type="caution">
    <text evidence="8">The sequence shown here is derived from an EMBL/GenBank/DDBJ whole genome shotgun (WGS) entry which is preliminary data.</text>
</comment>
<organism evidence="8 9">
    <name type="scientific">Pegethrix bostrychoides GSE-TBD4-15B</name>
    <dbReference type="NCBI Taxonomy" id="2839662"/>
    <lineage>
        <taxon>Bacteria</taxon>
        <taxon>Bacillati</taxon>
        <taxon>Cyanobacteriota</taxon>
        <taxon>Cyanophyceae</taxon>
        <taxon>Oculatellales</taxon>
        <taxon>Oculatellaceae</taxon>
        <taxon>Pegethrix</taxon>
    </lineage>
</organism>
<comment type="subcellular location">
    <subcellularLocation>
        <location evidence="1">Membrane</location>
        <topology evidence="1">Multi-pass membrane protein</topology>
    </subcellularLocation>
</comment>
<evidence type="ECO:0000256" key="3">
    <source>
        <dbReference type="ARBA" id="ARBA00022989"/>
    </source>
</evidence>
<dbReference type="EMBL" id="JAHHHV010000078">
    <property type="protein sequence ID" value="MBW4467565.1"/>
    <property type="molecule type" value="Genomic_DNA"/>
</dbReference>
<evidence type="ECO:0000256" key="6">
    <source>
        <dbReference type="SAM" id="Phobius"/>
    </source>
</evidence>
<dbReference type="GO" id="GO:0016020">
    <property type="term" value="C:membrane"/>
    <property type="evidence" value="ECO:0007669"/>
    <property type="project" value="UniProtKB-SubCell"/>
</dbReference>
<evidence type="ECO:0000313" key="8">
    <source>
        <dbReference type="EMBL" id="MBW4467565.1"/>
    </source>
</evidence>
<feature type="transmembrane region" description="Helical" evidence="6">
    <location>
        <begin position="115"/>
        <end position="131"/>
    </location>
</feature>
<reference evidence="8" key="2">
    <citation type="journal article" date="2022" name="Microbiol. Resour. Announc.">
        <title>Metagenome Sequencing to Explore Phylogenomics of Terrestrial Cyanobacteria.</title>
        <authorList>
            <person name="Ward R.D."/>
            <person name="Stajich J.E."/>
            <person name="Johansen J.R."/>
            <person name="Huntemann M."/>
            <person name="Clum A."/>
            <person name="Foster B."/>
            <person name="Foster B."/>
            <person name="Roux S."/>
            <person name="Palaniappan K."/>
            <person name="Varghese N."/>
            <person name="Mukherjee S."/>
            <person name="Reddy T.B.K."/>
            <person name="Daum C."/>
            <person name="Copeland A."/>
            <person name="Chen I.A."/>
            <person name="Ivanova N.N."/>
            <person name="Kyrpides N.C."/>
            <person name="Shapiro N."/>
            <person name="Eloe-Fadrosh E.A."/>
            <person name="Pietrasiak N."/>
        </authorList>
    </citation>
    <scope>NUCLEOTIDE SEQUENCE</scope>
    <source>
        <strain evidence="8">GSE-TBD4-15B</strain>
    </source>
</reference>
<keyword evidence="4 6" id="KW-0472">Membrane</keyword>
<feature type="transmembrane region" description="Helical" evidence="6">
    <location>
        <begin position="251"/>
        <end position="272"/>
    </location>
</feature>
<keyword evidence="3 6" id="KW-1133">Transmembrane helix</keyword>
<feature type="transmembrane region" description="Helical" evidence="6">
    <location>
        <begin position="181"/>
        <end position="198"/>
    </location>
</feature>
<dbReference type="Pfam" id="PF04932">
    <property type="entry name" value="Wzy_C"/>
    <property type="match status" value="1"/>
</dbReference>
<evidence type="ECO:0000256" key="2">
    <source>
        <dbReference type="ARBA" id="ARBA00022692"/>
    </source>
</evidence>
<proteinExistence type="predicted"/>
<evidence type="ECO:0000259" key="7">
    <source>
        <dbReference type="Pfam" id="PF04932"/>
    </source>
</evidence>
<feature type="transmembrane region" description="Helical" evidence="6">
    <location>
        <begin position="138"/>
        <end position="161"/>
    </location>
</feature>